<dbReference type="Proteomes" id="UP000284416">
    <property type="component" value="Unassembled WGS sequence"/>
</dbReference>
<protein>
    <submittedName>
        <fullName evidence="2">Uncharacterized protein</fullName>
    </submittedName>
</protein>
<dbReference type="EMBL" id="QWEG01000010">
    <property type="protein sequence ID" value="RHW37293.1"/>
    <property type="molecule type" value="Genomic_DNA"/>
</dbReference>
<reference evidence="2 3" key="1">
    <citation type="journal article" date="2017" name="Int. J. Syst. Evol. Microbiol.">
        <title>Bacillus notoginsengisoli sp. nov., a novel bacterium isolated from the rhizosphere of Panax notoginseng.</title>
        <authorList>
            <person name="Zhang M.Y."/>
            <person name="Cheng J."/>
            <person name="Cai Y."/>
            <person name="Zhang T.Y."/>
            <person name="Wu Y.Y."/>
            <person name="Manikprabhu D."/>
            <person name="Li W.J."/>
            <person name="Zhang Y.X."/>
        </authorList>
    </citation>
    <scope>NUCLEOTIDE SEQUENCE [LARGE SCALE GENOMIC DNA]</scope>
    <source>
        <strain evidence="2 3">JCM 30743</strain>
    </source>
</reference>
<organism evidence="2 3">
    <name type="scientific">Neobacillus notoginsengisoli</name>
    <dbReference type="NCBI Taxonomy" id="1578198"/>
    <lineage>
        <taxon>Bacteria</taxon>
        <taxon>Bacillati</taxon>
        <taxon>Bacillota</taxon>
        <taxon>Bacilli</taxon>
        <taxon>Bacillales</taxon>
        <taxon>Bacillaceae</taxon>
        <taxon>Neobacillus</taxon>
    </lineage>
</organism>
<keyword evidence="3" id="KW-1185">Reference proteome</keyword>
<feature type="region of interest" description="Disordered" evidence="1">
    <location>
        <begin position="35"/>
        <end position="63"/>
    </location>
</feature>
<name>A0A417YRN7_9BACI</name>
<evidence type="ECO:0000313" key="3">
    <source>
        <dbReference type="Proteomes" id="UP000284416"/>
    </source>
</evidence>
<comment type="caution">
    <text evidence="2">The sequence shown here is derived from an EMBL/GenBank/DDBJ whole genome shotgun (WGS) entry which is preliminary data.</text>
</comment>
<accession>A0A417YRN7</accession>
<evidence type="ECO:0000313" key="2">
    <source>
        <dbReference type="EMBL" id="RHW37293.1"/>
    </source>
</evidence>
<feature type="compositionally biased region" description="Basic residues" evidence="1">
    <location>
        <begin position="46"/>
        <end position="63"/>
    </location>
</feature>
<evidence type="ECO:0000256" key="1">
    <source>
        <dbReference type="SAM" id="MobiDB-lite"/>
    </source>
</evidence>
<proteinExistence type="predicted"/>
<dbReference type="RefSeq" id="WP_118922241.1">
    <property type="nucleotide sequence ID" value="NZ_QWEG01000010.1"/>
</dbReference>
<sequence>MEILKEVDGILAEAIESLDRGEKVNGLEYARKLLKSHMANPASNRTQKRKEQRKRNKQRKAIT</sequence>
<dbReference type="OrthoDB" id="9815595at2"/>
<gene>
    <name evidence="2" type="ORF">D1B31_16120</name>
</gene>
<dbReference type="AlphaFoldDB" id="A0A417YRN7"/>